<accession>A0AAV7MC42</accession>
<feature type="region of interest" description="Disordered" evidence="1">
    <location>
        <begin position="51"/>
        <end position="76"/>
    </location>
</feature>
<reference evidence="2" key="1">
    <citation type="journal article" date="2022" name="bioRxiv">
        <title>Sequencing and chromosome-scale assembly of the giantPleurodeles waltlgenome.</title>
        <authorList>
            <person name="Brown T."/>
            <person name="Elewa A."/>
            <person name="Iarovenko S."/>
            <person name="Subramanian E."/>
            <person name="Araus A.J."/>
            <person name="Petzold A."/>
            <person name="Susuki M."/>
            <person name="Suzuki K.-i.T."/>
            <person name="Hayashi T."/>
            <person name="Toyoda A."/>
            <person name="Oliveira C."/>
            <person name="Osipova E."/>
            <person name="Leigh N.D."/>
            <person name="Simon A."/>
            <person name="Yun M.H."/>
        </authorList>
    </citation>
    <scope>NUCLEOTIDE SEQUENCE</scope>
    <source>
        <strain evidence="2">20211129_DDA</strain>
        <tissue evidence="2">Liver</tissue>
    </source>
</reference>
<dbReference type="AlphaFoldDB" id="A0AAV7MC42"/>
<dbReference type="Proteomes" id="UP001066276">
    <property type="component" value="Chromosome 10"/>
</dbReference>
<protein>
    <submittedName>
        <fullName evidence="2">Uncharacterized protein</fullName>
    </submittedName>
</protein>
<keyword evidence="3" id="KW-1185">Reference proteome</keyword>
<sequence length="252" mass="27605">MESTRAEKRRCIESDSKSELEAGSAAQSHGGTGFIAAKVVEAKVDDAVAKVKGSKKMSKSKHLDKPGSSDPGSDSSLFMHKAAGGKYISSDELSLILDRIRVNLDFEPSAFTEHGEMFRQYFKLAGVALPLYPMIKKSIFQGWNEPDHFQVPNLMLKAYVLEKEEDLPHSVKVDTILAPLIRQSTLSAENCSPSDQLHRKIDEGMKKSFVAANLALRVASYAALTSQSLVKHFEILSDALQEGSDISPLGEH</sequence>
<evidence type="ECO:0000256" key="1">
    <source>
        <dbReference type="SAM" id="MobiDB-lite"/>
    </source>
</evidence>
<gene>
    <name evidence="2" type="ORF">NDU88_006395</name>
</gene>
<dbReference type="Gene3D" id="1.10.287.3160">
    <property type="match status" value="1"/>
</dbReference>
<proteinExistence type="predicted"/>
<evidence type="ECO:0000313" key="3">
    <source>
        <dbReference type="Proteomes" id="UP001066276"/>
    </source>
</evidence>
<evidence type="ECO:0000313" key="2">
    <source>
        <dbReference type="EMBL" id="KAJ1101325.1"/>
    </source>
</evidence>
<name>A0AAV7MC42_PLEWA</name>
<organism evidence="2 3">
    <name type="scientific">Pleurodeles waltl</name>
    <name type="common">Iberian ribbed newt</name>
    <dbReference type="NCBI Taxonomy" id="8319"/>
    <lineage>
        <taxon>Eukaryota</taxon>
        <taxon>Metazoa</taxon>
        <taxon>Chordata</taxon>
        <taxon>Craniata</taxon>
        <taxon>Vertebrata</taxon>
        <taxon>Euteleostomi</taxon>
        <taxon>Amphibia</taxon>
        <taxon>Batrachia</taxon>
        <taxon>Caudata</taxon>
        <taxon>Salamandroidea</taxon>
        <taxon>Salamandridae</taxon>
        <taxon>Pleurodelinae</taxon>
        <taxon>Pleurodeles</taxon>
    </lineage>
</organism>
<feature type="compositionally biased region" description="Basic and acidic residues" evidence="1">
    <location>
        <begin position="1"/>
        <end position="20"/>
    </location>
</feature>
<feature type="region of interest" description="Disordered" evidence="1">
    <location>
        <begin position="1"/>
        <end position="29"/>
    </location>
</feature>
<comment type="caution">
    <text evidence="2">The sequence shown here is derived from an EMBL/GenBank/DDBJ whole genome shotgun (WGS) entry which is preliminary data.</text>
</comment>
<dbReference type="EMBL" id="JANPWB010000014">
    <property type="protein sequence ID" value="KAJ1101325.1"/>
    <property type="molecule type" value="Genomic_DNA"/>
</dbReference>